<keyword evidence="2" id="KW-0134">Cell wall</keyword>
<accession>A0ABW9XKM8</accession>
<evidence type="ECO:0000256" key="6">
    <source>
        <dbReference type="ARBA" id="ARBA00022801"/>
    </source>
</evidence>
<dbReference type="PROSITE" id="PS00136">
    <property type="entry name" value="SUBTILASE_ASP"/>
    <property type="match status" value="1"/>
</dbReference>
<dbReference type="InterPro" id="IPR015500">
    <property type="entry name" value="Peptidase_S8_subtilisin-rel"/>
</dbReference>
<dbReference type="Gene3D" id="3.40.50.200">
    <property type="entry name" value="Peptidase S8/S53 domain"/>
    <property type="match status" value="2"/>
</dbReference>
<dbReference type="RefSeq" id="WP_161741354.1">
    <property type="nucleotide sequence ID" value="NZ_JAAAMV010000001.1"/>
</dbReference>
<dbReference type="PROSITE" id="PS00138">
    <property type="entry name" value="SUBTILASE_SER"/>
    <property type="match status" value="1"/>
</dbReference>
<feature type="active site" description="Charge relay system" evidence="8">
    <location>
        <position position="568"/>
    </location>
</feature>
<dbReference type="PRINTS" id="PR00723">
    <property type="entry name" value="SUBTILISIN"/>
</dbReference>
<name>A0ABW9XKM8_9BACL</name>
<dbReference type="Pfam" id="PF05922">
    <property type="entry name" value="Inhibitor_I9"/>
    <property type="match status" value="1"/>
</dbReference>
<dbReference type="PANTHER" id="PTHR43806:SF65">
    <property type="entry name" value="SERINE PROTEASE APRX"/>
    <property type="match status" value="1"/>
</dbReference>
<evidence type="ECO:0000259" key="10">
    <source>
        <dbReference type="PROSITE" id="PS51272"/>
    </source>
</evidence>
<dbReference type="InterPro" id="IPR010259">
    <property type="entry name" value="S8pro/Inhibitor_I9"/>
</dbReference>
<evidence type="ECO:0000256" key="5">
    <source>
        <dbReference type="ARBA" id="ARBA00022729"/>
    </source>
</evidence>
<feature type="domain" description="SLH" evidence="10">
    <location>
        <begin position="1152"/>
        <end position="1215"/>
    </location>
</feature>
<evidence type="ECO:0000256" key="9">
    <source>
        <dbReference type="RuleBase" id="RU003355"/>
    </source>
</evidence>
<evidence type="ECO:0000256" key="1">
    <source>
        <dbReference type="ARBA" id="ARBA00011073"/>
    </source>
</evidence>
<proteinExistence type="inferred from homology"/>
<dbReference type="PROSITE" id="PS00137">
    <property type="entry name" value="SUBTILASE_HIS"/>
    <property type="match status" value="1"/>
</dbReference>
<comment type="caution">
    <text evidence="11">The sequence shown here is derived from an EMBL/GenBank/DDBJ whole genome shotgun (WGS) entry which is preliminary data.</text>
</comment>
<dbReference type="Pfam" id="PF00395">
    <property type="entry name" value="SLH"/>
    <property type="match status" value="3"/>
</dbReference>
<dbReference type="InterPro" id="IPR034213">
    <property type="entry name" value="S8_Vpr-like"/>
</dbReference>
<dbReference type="Gene3D" id="3.50.30.30">
    <property type="match status" value="1"/>
</dbReference>
<dbReference type="PANTHER" id="PTHR43806">
    <property type="entry name" value="PEPTIDASE S8"/>
    <property type="match status" value="1"/>
</dbReference>
<dbReference type="Pfam" id="PF02225">
    <property type="entry name" value="PA"/>
    <property type="match status" value="1"/>
</dbReference>
<reference evidence="11 12" key="1">
    <citation type="submission" date="2020-01" db="EMBL/GenBank/DDBJ databases">
        <title>Paenibacillus soybeanensis sp. nov. isolated from the nodules of soybean (Glycine max(L.) Merr).</title>
        <authorList>
            <person name="Wang H."/>
        </authorList>
    </citation>
    <scope>NUCLEOTIDE SEQUENCE [LARGE SCALE GENOMIC DNA]</scope>
    <source>
        <strain evidence="11 12">T1</strain>
    </source>
</reference>
<evidence type="ECO:0000313" key="11">
    <source>
        <dbReference type="EMBL" id="NBD23007.1"/>
    </source>
</evidence>
<organism evidence="11 12">
    <name type="scientific">Paenibacillus glycinis</name>
    <dbReference type="NCBI Taxonomy" id="2697035"/>
    <lineage>
        <taxon>Bacteria</taxon>
        <taxon>Bacillati</taxon>
        <taxon>Bacillota</taxon>
        <taxon>Bacilli</taxon>
        <taxon>Bacillales</taxon>
        <taxon>Paenibacillaceae</taxon>
        <taxon>Paenibacillus</taxon>
    </lineage>
</organism>
<evidence type="ECO:0000256" key="7">
    <source>
        <dbReference type="ARBA" id="ARBA00022825"/>
    </source>
</evidence>
<dbReference type="InterPro" id="IPR036852">
    <property type="entry name" value="Peptidase_S8/S53_dom_sf"/>
</dbReference>
<feature type="domain" description="SLH" evidence="10">
    <location>
        <begin position="1216"/>
        <end position="1274"/>
    </location>
</feature>
<dbReference type="InterPro" id="IPR046450">
    <property type="entry name" value="PA_dom_sf"/>
</dbReference>
<evidence type="ECO:0000313" key="12">
    <source>
        <dbReference type="Proteomes" id="UP000665561"/>
    </source>
</evidence>
<feature type="active site" description="Charge relay system" evidence="8">
    <location>
        <position position="213"/>
    </location>
</feature>
<dbReference type="Proteomes" id="UP000665561">
    <property type="component" value="Unassembled WGS sequence"/>
</dbReference>
<keyword evidence="5" id="KW-0732">Signal</keyword>
<evidence type="ECO:0000256" key="4">
    <source>
        <dbReference type="ARBA" id="ARBA00022670"/>
    </source>
</evidence>
<evidence type="ECO:0000256" key="8">
    <source>
        <dbReference type="PROSITE-ProRule" id="PRU01240"/>
    </source>
</evidence>
<comment type="similarity">
    <text evidence="1 8 9">Belongs to the peptidase S8 family.</text>
</comment>
<feature type="domain" description="SLH" evidence="10">
    <location>
        <begin position="1277"/>
        <end position="1340"/>
    </location>
</feature>
<dbReference type="Pfam" id="PF00082">
    <property type="entry name" value="Peptidase_S8"/>
    <property type="match status" value="1"/>
</dbReference>
<keyword evidence="3" id="KW-0964">Secreted</keyword>
<dbReference type="InterPro" id="IPR001119">
    <property type="entry name" value="SLH_dom"/>
</dbReference>
<dbReference type="InterPro" id="IPR023827">
    <property type="entry name" value="Peptidase_S8_Asp-AS"/>
</dbReference>
<keyword evidence="6 8" id="KW-0378">Hydrolase</keyword>
<keyword evidence="12" id="KW-1185">Reference proteome</keyword>
<dbReference type="EMBL" id="JAAAMV010000001">
    <property type="protein sequence ID" value="NBD23007.1"/>
    <property type="molecule type" value="Genomic_DNA"/>
</dbReference>
<dbReference type="PROSITE" id="PS51272">
    <property type="entry name" value="SLH"/>
    <property type="match status" value="3"/>
</dbReference>
<evidence type="ECO:0000256" key="2">
    <source>
        <dbReference type="ARBA" id="ARBA00022512"/>
    </source>
</evidence>
<dbReference type="SUPFAM" id="SSF52743">
    <property type="entry name" value="Subtilisin-like"/>
    <property type="match status" value="1"/>
</dbReference>
<sequence length="1340" mass="140864">MNEAGPEARSSASAPGAAYVADSINTASRNEIRVIIQLSGEPIAVGQYAARLGYKALAAESTEAAVQSEQDKFVRGAQSNRIPMKIERKFNTVLNGMEVTVRADQIPMLAKLPGVKSIHPNVIYYPADLPESYQTATGSTAIDTVPLKQIGVLDAWERGLTGKNLKVGVIDTGIDYLHPDLAGNYAEGGYDAINQDDDPYEDLPTDISEGSYHGTHVSGTIAGTASNPNANLVQKGVAYQASLYAYKVLGPDGGTSAQVIDGIEHAVEDKMDVINLSLGSDLEKDPASPDAIAVNNAVLAGVVAVVANGNAGAGQQYYYSMGSPASAPFAISVGAVTSNGVRVSGSVRSEVGSMTEDARLSLMAWKTEGENFNEMFGTGPIQGVYAGLGGKYSYSDLGLDDDSVAGKVVFVSRGIYSFDEKVKEAAKHGAKAVIIFNGDAIQNAQQLSEPNLADDIPGRNGPIGPIAFLGDTYDYVPTFDMPGQMGRALARELRDNPGQAFRFTMQKDFGFSDLAGDRMADFSSRGPNSDGDYGIKPDLTAPGVQIFSTVPGYGANYDKAYSKLSGTSMATPHVAGLALLIKQAHPDWTPTDIRAALANTAETLSNEEGTQYDVYSQGAGRVNVIRAIDTRAIIESLDTITIYDNKMNPTEIPGEASSVSFGMLQPGAEAVKKPLGVKNLSDSSVAYNAKVVMHSTVTSDPHDPIPTPDPGAITVKLEGLSGNRVQIGAADSLAFNLSAAASSKAKVGVYEGEVLLESAGQPSLHLPFVIHVGKESEDNDFMIQDFAISSTQVSKEAPIDITASLPSGKVNHLLAAIYDMNNRLLGILAESFDMDEETDALNPLPSDFFLSGFSGSYNEGIFLDTGNNAIRQLPEGRYKVVLIGSVYNKDMELVDQSAAFKTFYMSEEPGAGTPDPGTGTGTGPYPNLPGPVKPAYNEEVASSVMESGQASIELDAQTSLQASQLSVFVKDEDLQAALQEAKSSVALLIGAASHEANAAQLTLRADQVGKLKEAALTGAIVFAWNEAAIALPLSAIEQAAAGADLVLTIKQDEEGKAEFEKQVKGAAVLGTPYVFEASAASNGVSTPLKLKADEAAARSFLIDGGIDASHAGALYLENGIVNPVPAKMTTTADGASLATIRRPGFSVYAAAIRQAAFTDIDKSWAQDQIQSLAEKFLVNGTTASTFSPKANVTRAQFASMLVRALGLSAQAAAAPFDDVKSGDWFASDVATAYAAGLVTGENGVFNPNAIMTRQDLSVMLARSLKLAGLQAPTSSNSHAYADAAKFGAYAKESIRIVTDAGLMKGVETKGSYYFHPSDPATREAAAKVIHDLLQASNRIR</sequence>
<dbReference type="InterPro" id="IPR003137">
    <property type="entry name" value="PA_domain"/>
</dbReference>
<dbReference type="CDD" id="cd07474">
    <property type="entry name" value="Peptidases_S8_subtilisin_Vpr-like"/>
    <property type="match status" value="1"/>
</dbReference>
<feature type="active site" description="Charge relay system" evidence="8">
    <location>
        <position position="171"/>
    </location>
</feature>
<dbReference type="PROSITE" id="PS51892">
    <property type="entry name" value="SUBTILASE"/>
    <property type="match status" value="1"/>
</dbReference>
<keyword evidence="4 8" id="KW-0645">Protease</keyword>
<dbReference type="InterPro" id="IPR000209">
    <property type="entry name" value="Peptidase_S8/S53_dom"/>
</dbReference>
<keyword evidence="7 8" id="KW-0720">Serine protease</keyword>
<dbReference type="SUPFAM" id="SSF52025">
    <property type="entry name" value="PA domain"/>
    <property type="match status" value="1"/>
</dbReference>
<dbReference type="InterPro" id="IPR022398">
    <property type="entry name" value="Peptidase_S8_His-AS"/>
</dbReference>
<protein>
    <submittedName>
        <fullName evidence="11">S8 family serine peptidase</fullName>
    </submittedName>
</protein>
<dbReference type="InterPro" id="IPR023828">
    <property type="entry name" value="Peptidase_S8_Ser-AS"/>
</dbReference>
<gene>
    <name evidence="11" type="ORF">GT019_03875</name>
</gene>
<dbReference type="InterPro" id="IPR050131">
    <property type="entry name" value="Peptidase_S8_subtilisin-like"/>
</dbReference>
<evidence type="ECO:0000256" key="3">
    <source>
        <dbReference type="ARBA" id="ARBA00022525"/>
    </source>
</evidence>